<evidence type="ECO:0000256" key="2">
    <source>
        <dbReference type="ARBA" id="ARBA00022737"/>
    </source>
</evidence>
<dbReference type="InterPro" id="IPR001680">
    <property type="entry name" value="WD40_rpt"/>
</dbReference>
<accession>A0A0C3P3N1</accession>
<dbReference type="OrthoDB" id="3266532at2759"/>
<keyword evidence="4" id="KW-0732">Signal</keyword>
<organism evidence="5 6">
    <name type="scientific">Pisolithus tinctorius Marx 270</name>
    <dbReference type="NCBI Taxonomy" id="870435"/>
    <lineage>
        <taxon>Eukaryota</taxon>
        <taxon>Fungi</taxon>
        <taxon>Dikarya</taxon>
        <taxon>Basidiomycota</taxon>
        <taxon>Agaricomycotina</taxon>
        <taxon>Agaricomycetes</taxon>
        <taxon>Agaricomycetidae</taxon>
        <taxon>Boletales</taxon>
        <taxon>Sclerodermatineae</taxon>
        <taxon>Pisolithaceae</taxon>
        <taxon>Pisolithus</taxon>
    </lineage>
</organism>
<feature type="signal peptide" evidence="4">
    <location>
        <begin position="1"/>
        <end position="28"/>
    </location>
</feature>
<dbReference type="AlphaFoldDB" id="A0A0C3P3N1"/>
<evidence type="ECO:0000313" key="6">
    <source>
        <dbReference type="Proteomes" id="UP000054217"/>
    </source>
</evidence>
<dbReference type="Gene3D" id="2.130.10.10">
    <property type="entry name" value="YVTN repeat-like/Quinoprotein amine dehydrogenase"/>
    <property type="match status" value="2"/>
</dbReference>
<name>A0A0C3P3N1_PISTI</name>
<keyword evidence="6" id="KW-1185">Reference proteome</keyword>
<dbReference type="SMART" id="SM00320">
    <property type="entry name" value="WD40"/>
    <property type="match status" value="2"/>
</dbReference>
<reference evidence="6" key="2">
    <citation type="submission" date="2015-01" db="EMBL/GenBank/DDBJ databases">
        <title>Evolutionary Origins and Diversification of the Mycorrhizal Mutualists.</title>
        <authorList>
            <consortium name="DOE Joint Genome Institute"/>
            <consortium name="Mycorrhizal Genomics Consortium"/>
            <person name="Kohler A."/>
            <person name="Kuo A."/>
            <person name="Nagy L.G."/>
            <person name="Floudas D."/>
            <person name="Copeland A."/>
            <person name="Barry K.W."/>
            <person name="Cichocki N."/>
            <person name="Veneault-Fourrey C."/>
            <person name="LaButti K."/>
            <person name="Lindquist E.A."/>
            <person name="Lipzen A."/>
            <person name="Lundell T."/>
            <person name="Morin E."/>
            <person name="Murat C."/>
            <person name="Riley R."/>
            <person name="Ohm R."/>
            <person name="Sun H."/>
            <person name="Tunlid A."/>
            <person name="Henrissat B."/>
            <person name="Grigoriev I.V."/>
            <person name="Hibbett D.S."/>
            <person name="Martin F."/>
        </authorList>
    </citation>
    <scope>NUCLEOTIDE SEQUENCE [LARGE SCALE GENOMIC DNA]</scope>
    <source>
        <strain evidence="6">Marx 270</strain>
    </source>
</reference>
<dbReference type="PROSITE" id="PS50294">
    <property type="entry name" value="WD_REPEATS_REGION"/>
    <property type="match status" value="1"/>
</dbReference>
<dbReference type="InterPro" id="IPR015943">
    <property type="entry name" value="WD40/YVTN_repeat-like_dom_sf"/>
</dbReference>
<sequence>MLVKTVVGCEKLLFWLEALSLLDGLGHAMSALASSISWLQVGEADVLILAQDGIKFVHNFGNVISHSTPHLYISALPFTPSNTKLSRLLMPKFSQLVGVSVGGKKEWPAAQVALQGHTSSVQSVGFSSDGRRVVSGSSDNTMRIWDAERGVQIGGPLEGHTSSVQIWDAERGVQIGGPLEGHIDWVNSVGFSSDGRRIVMRSEIKVADACAHEDGQYQPVKLFNDGWIGGPRGRLLLWIPPTFWNEFYSMWNTMVIPRGGIELDLSQMVHGNKWQQCFNATV</sequence>
<dbReference type="PANTHER" id="PTHR22847">
    <property type="entry name" value="WD40 REPEAT PROTEIN"/>
    <property type="match status" value="1"/>
</dbReference>
<evidence type="ECO:0000313" key="5">
    <source>
        <dbReference type="EMBL" id="KIO07650.1"/>
    </source>
</evidence>
<keyword evidence="1 3" id="KW-0853">WD repeat</keyword>
<dbReference type="Pfam" id="PF00400">
    <property type="entry name" value="WD40"/>
    <property type="match status" value="2"/>
</dbReference>
<reference evidence="5 6" key="1">
    <citation type="submission" date="2014-04" db="EMBL/GenBank/DDBJ databases">
        <authorList>
            <consortium name="DOE Joint Genome Institute"/>
            <person name="Kuo A."/>
            <person name="Kohler A."/>
            <person name="Costa M.D."/>
            <person name="Nagy L.G."/>
            <person name="Floudas D."/>
            <person name="Copeland A."/>
            <person name="Barry K.W."/>
            <person name="Cichocki N."/>
            <person name="Veneault-Fourrey C."/>
            <person name="LaButti K."/>
            <person name="Lindquist E.A."/>
            <person name="Lipzen A."/>
            <person name="Lundell T."/>
            <person name="Morin E."/>
            <person name="Murat C."/>
            <person name="Sun H."/>
            <person name="Tunlid A."/>
            <person name="Henrissat B."/>
            <person name="Grigoriev I.V."/>
            <person name="Hibbett D.S."/>
            <person name="Martin F."/>
            <person name="Nordberg H.P."/>
            <person name="Cantor M.N."/>
            <person name="Hua S.X."/>
        </authorList>
    </citation>
    <scope>NUCLEOTIDE SEQUENCE [LARGE SCALE GENOMIC DNA]</scope>
    <source>
        <strain evidence="5 6">Marx 270</strain>
    </source>
</reference>
<evidence type="ECO:0000256" key="4">
    <source>
        <dbReference type="SAM" id="SignalP"/>
    </source>
</evidence>
<evidence type="ECO:0000256" key="3">
    <source>
        <dbReference type="PROSITE-ProRule" id="PRU00221"/>
    </source>
</evidence>
<gene>
    <name evidence="5" type="ORF">M404DRAFT_940177</name>
</gene>
<dbReference type="PROSITE" id="PS50082">
    <property type="entry name" value="WD_REPEATS_2"/>
    <property type="match status" value="1"/>
</dbReference>
<dbReference type="InParanoid" id="A0A0C3P3N1"/>
<feature type="chain" id="PRO_5002176726" evidence="4">
    <location>
        <begin position="29"/>
        <end position="282"/>
    </location>
</feature>
<dbReference type="EMBL" id="KN831959">
    <property type="protein sequence ID" value="KIO07650.1"/>
    <property type="molecule type" value="Genomic_DNA"/>
</dbReference>
<feature type="repeat" description="WD" evidence="3">
    <location>
        <begin position="114"/>
        <end position="146"/>
    </location>
</feature>
<protein>
    <submittedName>
        <fullName evidence="5">Uncharacterized protein</fullName>
    </submittedName>
</protein>
<dbReference type="GO" id="GO:1990234">
    <property type="term" value="C:transferase complex"/>
    <property type="evidence" value="ECO:0007669"/>
    <property type="project" value="UniProtKB-ARBA"/>
</dbReference>
<dbReference type="SUPFAM" id="SSF50978">
    <property type="entry name" value="WD40 repeat-like"/>
    <property type="match status" value="1"/>
</dbReference>
<dbReference type="HOGENOM" id="CLU_000288_57_19_1"/>
<dbReference type="Proteomes" id="UP000054217">
    <property type="component" value="Unassembled WGS sequence"/>
</dbReference>
<proteinExistence type="predicted"/>
<evidence type="ECO:0000256" key="1">
    <source>
        <dbReference type="ARBA" id="ARBA00022574"/>
    </source>
</evidence>
<dbReference type="InterPro" id="IPR036322">
    <property type="entry name" value="WD40_repeat_dom_sf"/>
</dbReference>
<dbReference type="PANTHER" id="PTHR22847:SF637">
    <property type="entry name" value="WD REPEAT DOMAIN 5B"/>
    <property type="match status" value="1"/>
</dbReference>
<dbReference type="STRING" id="870435.A0A0C3P3N1"/>
<keyword evidence="2" id="KW-0677">Repeat</keyword>